<dbReference type="SMART" id="SM00034">
    <property type="entry name" value="CLECT"/>
    <property type="match status" value="1"/>
</dbReference>
<dbReference type="PANTHER" id="PTHR22803">
    <property type="entry name" value="MANNOSE, PHOSPHOLIPASE, LECTIN RECEPTOR RELATED"/>
    <property type="match status" value="1"/>
</dbReference>
<sequence length="216" mass="24859">KSLVCGLTEAELTVLLCLVGAFTLAPPEKKKHEDHTPKYPPWLPWLISLLLLLVCIALIITLLGELSHGWMCCPKEWKFFQKNCYYLSTDYMSWNDSKDNCTGMGSHLVVIKTEAEQVFLSTWIKENIKYGKKNNYFIGLSAQEVGQWHWVDQTPFNVTAAFWRPGEPSNVKNEKCVVIHWKEEKHWNWNDIPCDVPSFRICEAHSSAPTTTPVFL</sequence>
<dbReference type="Ensembl" id="ENSNPET00000009106.1">
    <property type="protein sequence ID" value="ENSNPEP00000008882.1"/>
    <property type="gene ID" value="ENSNPEG00000006596.1"/>
</dbReference>
<dbReference type="PROSITE" id="PS50041">
    <property type="entry name" value="C_TYPE_LECTIN_2"/>
    <property type="match status" value="1"/>
</dbReference>
<dbReference type="InterPro" id="IPR033989">
    <property type="entry name" value="CD209-like_CTLD"/>
</dbReference>
<evidence type="ECO:0000256" key="3">
    <source>
        <dbReference type="ARBA" id="ARBA00022734"/>
    </source>
</evidence>
<evidence type="ECO:0000256" key="1">
    <source>
        <dbReference type="ARBA" id="ARBA00004498"/>
    </source>
</evidence>
<feature type="domain" description="C-type lectin" evidence="5">
    <location>
        <begin position="80"/>
        <end position="203"/>
    </location>
</feature>
<keyword evidence="2" id="KW-0964">Secreted</keyword>
<organism evidence="6 7">
    <name type="scientific">Nothoprocta perdicaria</name>
    <name type="common">Chilean tinamou</name>
    <name type="synonym">Crypturus perdicarius</name>
    <dbReference type="NCBI Taxonomy" id="30464"/>
    <lineage>
        <taxon>Eukaryota</taxon>
        <taxon>Metazoa</taxon>
        <taxon>Chordata</taxon>
        <taxon>Craniata</taxon>
        <taxon>Vertebrata</taxon>
        <taxon>Euteleostomi</taxon>
        <taxon>Archelosauria</taxon>
        <taxon>Archosauria</taxon>
        <taxon>Dinosauria</taxon>
        <taxon>Saurischia</taxon>
        <taxon>Theropoda</taxon>
        <taxon>Coelurosauria</taxon>
        <taxon>Aves</taxon>
        <taxon>Palaeognathae</taxon>
        <taxon>Tinamiformes</taxon>
        <taxon>Tinamidae</taxon>
        <taxon>Nothoprocta</taxon>
    </lineage>
</organism>
<dbReference type="InterPro" id="IPR016186">
    <property type="entry name" value="C-type_lectin-like/link_sf"/>
</dbReference>
<accession>A0A8C6Z2A8</accession>
<reference evidence="6" key="1">
    <citation type="submission" date="2025-08" db="UniProtKB">
        <authorList>
            <consortium name="Ensembl"/>
        </authorList>
    </citation>
    <scope>IDENTIFICATION</scope>
</reference>
<dbReference type="Gene3D" id="3.10.100.10">
    <property type="entry name" value="Mannose-Binding Protein A, subunit A"/>
    <property type="match status" value="1"/>
</dbReference>
<keyword evidence="2" id="KW-0272">Extracellular matrix</keyword>
<comment type="subcellular location">
    <subcellularLocation>
        <location evidence="1">Secreted</location>
        <location evidence="1">Extracellular space</location>
        <location evidence="1">Extracellular matrix</location>
    </subcellularLocation>
</comment>
<keyword evidence="4" id="KW-1133">Transmembrane helix</keyword>
<proteinExistence type="predicted"/>
<dbReference type="Proteomes" id="UP000694420">
    <property type="component" value="Unplaced"/>
</dbReference>
<dbReference type="AlphaFoldDB" id="A0A8C6Z2A8"/>
<reference evidence="6" key="2">
    <citation type="submission" date="2025-09" db="UniProtKB">
        <authorList>
            <consortium name="Ensembl"/>
        </authorList>
    </citation>
    <scope>IDENTIFICATION</scope>
</reference>
<evidence type="ECO:0000256" key="4">
    <source>
        <dbReference type="SAM" id="Phobius"/>
    </source>
</evidence>
<gene>
    <name evidence="6" type="primary">CLEC4A</name>
</gene>
<dbReference type="CDD" id="cd03590">
    <property type="entry name" value="CLECT_DC-SIGN_like"/>
    <property type="match status" value="1"/>
</dbReference>
<keyword evidence="4" id="KW-0812">Transmembrane</keyword>
<dbReference type="GO" id="GO:0030246">
    <property type="term" value="F:carbohydrate binding"/>
    <property type="evidence" value="ECO:0007669"/>
    <property type="project" value="UniProtKB-KW"/>
</dbReference>
<evidence type="ECO:0000313" key="7">
    <source>
        <dbReference type="Proteomes" id="UP000694420"/>
    </source>
</evidence>
<protein>
    <submittedName>
        <fullName evidence="6">C-type lectin domain family 4 member A</fullName>
    </submittedName>
</protein>
<evidence type="ECO:0000256" key="2">
    <source>
        <dbReference type="ARBA" id="ARBA00022530"/>
    </source>
</evidence>
<keyword evidence="3" id="KW-0430">Lectin</keyword>
<dbReference type="InterPro" id="IPR050111">
    <property type="entry name" value="C-type_lectin/snaclec_domain"/>
</dbReference>
<evidence type="ECO:0000313" key="6">
    <source>
        <dbReference type="Ensembl" id="ENSNPEP00000008882.1"/>
    </source>
</evidence>
<feature type="transmembrane region" description="Helical" evidence="4">
    <location>
        <begin position="42"/>
        <end position="63"/>
    </location>
</feature>
<dbReference type="InterPro" id="IPR001304">
    <property type="entry name" value="C-type_lectin-like"/>
</dbReference>
<name>A0A8C6Z2A8_NOTPE</name>
<dbReference type="SUPFAM" id="SSF56436">
    <property type="entry name" value="C-type lectin-like"/>
    <property type="match status" value="1"/>
</dbReference>
<keyword evidence="7" id="KW-1185">Reference proteome</keyword>
<dbReference type="Pfam" id="PF00059">
    <property type="entry name" value="Lectin_C"/>
    <property type="match status" value="1"/>
</dbReference>
<evidence type="ECO:0000259" key="5">
    <source>
        <dbReference type="PROSITE" id="PS50041"/>
    </source>
</evidence>
<keyword evidence="4" id="KW-0472">Membrane</keyword>
<dbReference type="InterPro" id="IPR016187">
    <property type="entry name" value="CTDL_fold"/>
</dbReference>